<proteinExistence type="inferred from homology"/>
<dbReference type="InterPro" id="IPR007157">
    <property type="entry name" value="PspA_VIPP1"/>
</dbReference>
<sequence>MTSPSILSKLVTLFRGKVTEAGTAVIDANATTIIDQEIRDARAAIDQGKRELAILMGQQTLVEREIEQLEASIQQDEKAARAALEKGAQDLAEEVAGRIARTETALEGKCSMAADYARNIASIKGSLDTSAGTIQQLEQRIQVAKAHQVTHSARTNASLASGQANGRMKTAVDSLARMEQRLQQQTATQDAAEQLAKEASGADLDERLKNAGITPGKQSAAAVLERLKRPSA</sequence>
<feature type="compositionally biased region" description="Low complexity" evidence="3">
    <location>
        <begin position="181"/>
        <end position="194"/>
    </location>
</feature>
<organism evidence="4 5">
    <name type="scientific">Pseudomonas oryzihabitans</name>
    <dbReference type="NCBI Taxonomy" id="47885"/>
    <lineage>
        <taxon>Bacteria</taxon>
        <taxon>Pseudomonadati</taxon>
        <taxon>Pseudomonadota</taxon>
        <taxon>Gammaproteobacteria</taxon>
        <taxon>Pseudomonadales</taxon>
        <taxon>Pseudomonadaceae</taxon>
        <taxon>Pseudomonas</taxon>
    </lineage>
</organism>
<dbReference type="OrthoDB" id="8844617at2"/>
<evidence type="ECO:0000256" key="2">
    <source>
        <dbReference type="SAM" id="Coils"/>
    </source>
</evidence>
<accession>A0A178LLF8</accession>
<dbReference type="PANTHER" id="PTHR31088:SF9">
    <property type="entry name" value="PHAGE SHOCK PROTEIN A"/>
    <property type="match status" value="1"/>
</dbReference>
<dbReference type="AlphaFoldDB" id="A0A178LLF8"/>
<evidence type="ECO:0000256" key="3">
    <source>
        <dbReference type="SAM" id="MobiDB-lite"/>
    </source>
</evidence>
<keyword evidence="2" id="KW-0175">Coiled coil</keyword>
<evidence type="ECO:0008006" key="6">
    <source>
        <dbReference type="Google" id="ProtNLM"/>
    </source>
</evidence>
<reference evidence="4 5" key="1">
    <citation type="submission" date="2016-04" db="EMBL/GenBank/DDBJ databases">
        <title>Draft Genome Sequences of Staphylococcus capitis Strain H36, S. capitis Strain H65, S. cohnii Strain H62, S. hominis Strain H69, Mycobacterium iranicum Strain H39, Plantibacter sp. Strain H53, Pseudomonas oryzihabitans Strain H72, and Microbacterium sp. Strain H83, isolated from residential settings.</title>
        <authorList>
            <person name="Lymperopoulou D."/>
            <person name="Adams R.I."/>
            <person name="Lindow S."/>
            <person name="Coil D.A."/>
            <person name="Jospin G."/>
            <person name="Eisen J.A."/>
        </authorList>
    </citation>
    <scope>NUCLEOTIDE SEQUENCE [LARGE SCALE GENOMIC DNA]</scope>
    <source>
        <strain evidence="4 5">H72</strain>
    </source>
</reference>
<name>A0A178LLF8_9PSED</name>
<evidence type="ECO:0000313" key="5">
    <source>
        <dbReference type="Proteomes" id="UP000078356"/>
    </source>
</evidence>
<feature type="region of interest" description="Disordered" evidence="3">
    <location>
        <begin position="180"/>
        <end position="232"/>
    </location>
</feature>
<evidence type="ECO:0000256" key="1">
    <source>
        <dbReference type="ARBA" id="ARBA00043985"/>
    </source>
</evidence>
<dbReference type="PANTHER" id="PTHR31088">
    <property type="entry name" value="MEMBRANE-ASSOCIATED PROTEIN VIPP1, CHLOROPLASTIC"/>
    <property type="match status" value="1"/>
</dbReference>
<feature type="coiled-coil region" evidence="2">
    <location>
        <begin position="59"/>
        <end position="86"/>
    </location>
</feature>
<comment type="similarity">
    <text evidence="1">Belongs to the PspA/Vipp/IM30 family.</text>
</comment>
<dbReference type="Pfam" id="PF04012">
    <property type="entry name" value="PspA_IM30"/>
    <property type="match status" value="1"/>
</dbReference>
<dbReference type="Proteomes" id="UP000078356">
    <property type="component" value="Unassembled WGS sequence"/>
</dbReference>
<dbReference type="EMBL" id="LWCR01000003">
    <property type="protein sequence ID" value="OAN31714.1"/>
    <property type="molecule type" value="Genomic_DNA"/>
</dbReference>
<comment type="caution">
    <text evidence="4">The sequence shown here is derived from an EMBL/GenBank/DDBJ whole genome shotgun (WGS) entry which is preliminary data.</text>
</comment>
<dbReference type="RefSeq" id="WP_064306926.1">
    <property type="nucleotide sequence ID" value="NZ_LWCR01000003.1"/>
</dbReference>
<evidence type="ECO:0000313" key="4">
    <source>
        <dbReference type="EMBL" id="OAN31714.1"/>
    </source>
</evidence>
<gene>
    <name evidence="4" type="ORF">A4V15_11680</name>
</gene>
<protein>
    <recommendedName>
        <fullName evidence="6">Phage shock protein A</fullName>
    </recommendedName>
</protein>